<dbReference type="AlphaFoldDB" id="A0A0K6SAB8"/>
<feature type="region of interest" description="Disordered" evidence="1">
    <location>
        <begin position="636"/>
        <end position="668"/>
    </location>
</feature>
<feature type="region of interest" description="Disordered" evidence="1">
    <location>
        <begin position="123"/>
        <end position="160"/>
    </location>
</feature>
<evidence type="ECO:0000256" key="1">
    <source>
        <dbReference type="SAM" id="MobiDB-lite"/>
    </source>
</evidence>
<sequence>MDRQPTGDTLGTDEGSKAPYFEGGEWYLNVDTSGVPLKGVLTQAPKKKDRLVLEFTLPDGKPKKFYNCNFCREKGDVAWVFHKNYVHQHIPRHHRERCIFCESCKQYIFNEIYELHVRTCEKRGRAKSQPPARSSGTELGESDYENEGAGTAGAGGVPNPLAMASLQQHVAGFGLTQQQQEQQGGAASSSSSSASASASAGGGGGGAAVPPLPEGSSLPSASAGVAFGEAQNFLFQQQQQHDSVLVLQQENTALRVALAEQQQQRLLQAQQQQLESQLNAVRAEQARLRGGLYGQAPFQQPSSFGAPTFYSTPPSAGGSSEPPLPPHLAQQQGGAALPSASAAASGIPKVKIEMGQDAGRAQEGEGGGAAPPQVRVHVAAPPGAPGASAEGEGLGVLPGGEGGASASVEITQVTPGAEEGNPMDAFSRHASRMQSLPIPPAFSGALVPLPVPGGVSPSGFGGPMGSDESMGMGLGGMGMGYGGPGGAELQMLTETAARLTDRLATLSQRGGAHHHGRRFTGESMGLGGGGMGSYYDSALRSGSFGLEGDIDMLRPASRHPTMGGGFDVDPLLNAAAAARGSQRMQTLSAPPQQGTVPSLRRSREGTGSTQKSGPPTPNLPPLDELVAQEYSRMHGQGAVSNATGSLPASLPPGRDSLGSMPRQPSYPSSRLMDAAHQAVGFLPAERGEKRGRSWISKTAGVALPGGISISPNAAAQPMSGGGFDPFAPPMSSMSSTSQRAPPAQRVRFSPPTPRGGAAAVPLYGGQQFGPAPGGLPVGGGGQLTTSDIQLSAEVRGLLAHLRDVLQLRSQVFQGSDLDSVLFVLLTDAINRKMENRDLSVTAAGGASGSAGGDREGSRQEDPPSQTHHSMSGSGQAPDASMEGGQMVVGSSPGEGEAMHANRPASMSTTNGDPLPPFATTEGNSSSSSSSSYVHHKEPARPQISPTVDGGATVLSPFHSVQAAPPPPPPPPSGM</sequence>
<feature type="region of interest" description="Disordered" evidence="1">
    <location>
        <begin position="294"/>
        <end position="342"/>
    </location>
</feature>
<feature type="region of interest" description="Disordered" evidence="1">
    <location>
        <begin position="176"/>
        <end position="220"/>
    </location>
</feature>
<feature type="compositionally biased region" description="Polar residues" evidence="1">
    <location>
        <begin position="297"/>
        <end position="318"/>
    </location>
</feature>
<feature type="compositionally biased region" description="Low complexity" evidence="1">
    <location>
        <begin position="379"/>
        <end position="391"/>
    </location>
</feature>
<organism evidence="2">
    <name type="scientific">Chromera velia CCMP2878</name>
    <dbReference type="NCBI Taxonomy" id="1169474"/>
    <lineage>
        <taxon>Eukaryota</taxon>
        <taxon>Sar</taxon>
        <taxon>Alveolata</taxon>
        <taxon>Colpodellida</taxon>
        <taxon>Chromeraceae</taxon>
        <taxon>Chromera</taxon>
    </lineage>
</organism>
<feature type="compositionally biased region" description="Pro residues" evidence="1">
    <location>
        <begin position="963"/>
        <end position="974"/>
    </location>
</feature>
<feature type="region of interest" description="Disordered" evidence="1">
    <location>
        <begin position="357"/>
        <end position="404"/>
    </location>
</feature>
<evidence type="ECO:0000313" key="2">
    <source>
        <dbReference type="EMBL" id="CUC10486.1"/>
    </source>
</evidence>
<feature type="compositionally biased region" description="Low complexity" evidence="1">
    <location>
        <begin position="327"/>
        <end position="342"/>
    </location>
</feature>
<feature type="compositionally biased region" description="Gly residues" evidence="1">
    <location>
        <begin position="392"/>
        <end position="403"/>
    </location>
</feature>
<feature type="region of interest" description="Disordered" evidence="1">
    <location>
        <begin position="577"/>
        <end position="622"/>
    </location>
</feature>
<feature type="compositionally biased region" description="Polar residues" evidence="1">
    <location>
        <begin position="862"/>
        <end position="874"/>
    </location>
</feature>
<feature type="region of interest" description="Disordered" evidence="1">
    <location>
        <begin position="840"/>
        <end position="974"/>
    </location>
</feature>
<name>A0A0K6SAB8_9ALVE</name>
<accession>A0A0K6SAB8</accession>
<feature type="compositionally biased region" description="Low complexity" evidence="1">
    <location>
        <begin position="177"/>
        <end position="199"/>
    </location>
</feature>
<gene>
    <name evidence="2" type="ORF">Cvel_1461.t1.CR1</name>
</gene>
<reference evidence="2" key="1">
    <citation type="submission" date="2014-11" db="EMBL/GenBank/DDBJ databases">
        <title>Molecular phylogeny of cliff fern family Woodsiaceae with morphological implications.</title>
        <authorList>
            <person name="Shao Y.-Z."/>
            <person name="Wei R."/>
            <person name="Zhang X.-C."/>
        </authorList>
    </citation>
    <scope>NUCLEOTIDE SEQUENCE</scope>
</reference>
<dbReference type="EMBL" id="CDMZ01004201">
    <property type="protein sequence ID" value="CUC10486.1"/>
    <property type="molecule type" value="Genomic_DNA"/>
</dbReference>
<feature type="compositionally biased region" description="Polar residues" evidence="1">
    <location>
        <begin position="582"/>
        <end position="596"/>
    </location>
</feature>
<dbReference type="VEuPathDB" id="CryptoDB:Cvel_1461"/>
<protein>
    <submittedName>
        <fullName evidence="2">Uncharacterized protein</fullName>
    </submittedName>
</protein>
<feature type="compositionally biased region" description="Basic and acidic residues" evidence="1">
    <location>
        <begin position="852"/>
        <end position="861"/>
    </location>
</feature>
<proteinExistence type="predicted"/>